<evidence type="ECO:0000259" key="4">
    <source>
        <dbReference type="PROSITE" id="PS50949"/>
    </source>
</evidence>
<dbReference type="SUPFAM" id="SSF48008">
    <property type="entry name" value="GntR ligand-binding domain-like"/>
    <property type="match status" value="1"/>
</dbReference>
<evidence type="ECO:0000313" key="6">
    <source>
        <dbReference type="Proteomes" id="UP000234341"/>
    </source>
</evidence>
<dbReference type="InterPro" id="IPR008920">
    <property type="entry name" value="TF_FadR/GntR_C"/>
</dbReference>
<dbReference type="SUPFAM" id="SSF46785">
    <property type="entry name" value="Winged helix' DNA-binding domain"/>
    <property type="match status" value="1"/>
</dbReference>
<keyword evidence="2" id="KW-0238">DNA-binding</keyword>
<dbReference type="PANTHER" id="PTHR43537:SF39">
    <property type="entry name" value="HTH-TYPE TRANSCRIPTIONAL REGULATOR MCBR"/>
    <property type="match status" value="1"/>
</dbReference>
<dbReference type="Gene3D" id="1.20.120.530">
    <property type="entry name" value="GntR ligand-binding domain-like"/>
    <property type="match status" value="1"/>
</dbReference>
<organism evidence="5 6">
    <name type="scientific">Cupriavidus pauculus</name>
    <dbReference type="NCBI Taxonomy" id="82633"/>
    <lineage>
        <taxon>Bacteria</taxon>
        <taxon>Pseudomonadati</taxon>
        <taxon>Pseudomonadota</taxon>
        <taxon>Betaproteobacteria</taxon>
        <taxon>Burkholderiales</taxon>
        <taxon>Burkholderiaceae</taxon>
        <taxon>Cupriavidus</taxon>
    </lineage>
</organism>
<dbReference type="InterPro" id="IPR036390">
    <property type="entry name" value="WH_DNA-bd_sf"/>
</dbReference>
<dbReference type="InterPro" id="IPR036388">
    <property type="entry name" value="WH-like_DNA-bd_sf"/>
</dbReference>
<evidence type="ECO:0000313" key="5">
    <source>
        <dbReference type="EMBL" id="PLP96443.1"/>
    </source>
</evidence>
<evidence type="ECO:0000256" key="1">
    <source>
        <dbReference type="ARBA" id="ARBA00023015"/>
    </source>
</evidence>
<sequence length="227" mass="25256">MKELARVEKGNLSSRVYDQIRSALMSGKYIPGERLRVADLAQSLGTSSTPVREAIFRLVSEQALSMTAATSITVPELDAHTVAEIQLMRTLLEGAAAEAAALRATPQEIARLRKTHEAFIKAVAVSPREAAAQNRKFHFELMAASRLTNLQAVVESMWVRMGPLLHIFHTELRASRETLDAHPHYRVLEGLEHRDPAVASQAIQDDIQWGRTVLLAWMEAREERATA</sequence>
<dbReference type="PANTHER" id="PTHR43537">
    <property type="entry name" value="TRANSCRIPTIONAL REGULATOR, GNTR FAMILY"/>
    <property type="match status" value="1"/>
</dbReference>
<dbReference type="AlphaFoldDB" id="A0A2N5C2K3"/>
<keyword evidence="3" id="KW-0804">Transcription</keyword>
<dbReference type="InterPro" id="IPR000524">
    <property type="entry name" value="Tscrpt_reg_HTH_GntR"/>
</dbReference>
<dbReference type="Proteomes" id="UP000234341">
    <property type="component" value="Unassembled WGS sequence"/>
</dbReference>
<dbReference type="EMBL" id="PJRP01000027">
    <property type="protein sequence ID" value="PLP96443.1"/>
    <property type="molecule type" value="Genomic_DNA"/>
</dbReference>
<feature type="domain" description="HTH gntR-type" evidence="4">
    <location>
        <begin position="10"/>
        <end position="77"/>
    </location>
</feature>
<dbReference type="GO" id="GO:0003700">
    <property type="term" value="F:DNA-binding transcription factor activity"/>
    <property type="evidence" value="ECO:0007669"/>
    <property type="project" value="InterPro"/>
</dbReference>
<reference evidence="5 6" key="1">
    <citation type="submission" date="2017-12" db="EMBL/GenBank/DDBJ databases">
        <title>Genome sequence of the active heterotrophic nitrifier-denitrifier, Cupriavidus pauculus UM1.</title>
        <authorList>
            <person name="Putonti C."/>
            <person name="Castignetti D."/>
        </authorList>
    </citation>
    <scope>NUCLEOTIDE SEQUENCE [LARGE SCALE GENOMIC DNA]</scope>
    <source>
        <strain evidence="5 6">UM1</strain>
    </source>
</reference>
<protein>
    <submittedName>
        <fullName evidence="5">GntR family transcriptional regulator</fullName>
    </submittedName>
</protein>
<dbReference type="Gene3D" id="1.10.10.10">
    <property type="entry name" value="Winged helix-like DNA-binding domain superfamily/Winged helix DNA-binding domain"/>
    <property type="match status" value="1"/>
</dbReference>
<accession>A0A2N5C2K3</accession>
<evidence type="ECO:0000256" key="3">
    <source>
        <dbReference type="ARBA" id="ARBA00023163"/>
    </source>
</evidence>
<dbReference type="OrthoDB" id="7003764at2"/>
<dbReference type="SMART" id="SM00895">
    <property type="entry name" value="FCD"/>
    <property type="match status" value="1"/>
</dbReference>
<dbReference type="PROSITE" id="PS50949">
    <property type="entry name" value="HTH_GNTR"/>
    <property type="match status" value="1"/>
</dbReference>
<dbReference type="InterPro" id="IPR011711">
    <property type="entry name" value="GntR_C"/>
</dbReference>
<name>A0A2N5C2K3_9BURK</name>
<dbReference type="Pfam" id="PF07729">
    <property type="entry name" value="FCD"/>
    <property type="match status" value="1"/>
</dbReference>
<keyword evidence="1" id="KW-0805">Transcription regulation</keyword>
<evidence type="ECO:0000256" key="2">
    <source>
        <dbReference type="ARBA" id="ARBA00023125"/>
    </source>
</evidence>
<dbReference type="RefSeq" id="WP_101685470.1">
    <property type="nucleotide sequence ID" value="NZ_PJRP01000027.1"/>
</dbReference>
<proteinExistence type="predicted"/>
<dbReference type="Pfam" id="PF00392">
    <property type="entry name" value="GntR"/>
    <property type="match status" value="1"/>
</dbReference>
<comment type="caution">
    <text evidence="5">The sequence shown here is derived from an EMBL/GenBank/DDBJ whole genome shotgun (WGS) entry which is preliminary data.</text>
</comment>
<gene>
    <name evidence="5" type="ORF">CYJ10_32035</name>
</gene>
<dbReference type="SMART" id="SM00345">
    <property type="entry name" value="HTH_GNTR"/>
    <property type="match status" value="1"/>
</dbReference>
<dbReference type="GO" id="GO:0003677">
    <property type="term" value="F:DNA binding"/>
    <property type="evidence" value="ECO:0007669"/>
    <property type="project" value="UniProtKB-KW"/>
</dbReference>